<dbReference type="InterPro" id="IPR007420">
    <property type="entry name" value="DUF465"/>
</dbReference>
<dbReference type="Pfam" id="PF04325">
    <property type="entry name" value="DUF465"/>
    <property type="match status" value="1"/>
</dbReference>
<evidence type="ECO:0000313" key="2">
    <source>
        <dbReference type="Proteomes" id="UP000600865"/>
    </source>
</evidence>
<accession>A0A918KMV5</accession>
<gene>
    <name evidence="1" type="ORF">GCM10011309_18880</name>
</gene>
<evidence type="ECO:0008006" key="3">
    <source>
        <dbReference type="Google" id="ProtNLM"/>
    </source>
</evidence>
<proteinExistence type="predicted"/>
<dbReference type="EMBL" id="BMYV01000002">
    <property type="protein sequence ID" value="GGX69163.1"/>
    <property type="molecule type" value="Genomic_DNA"/>
</dbReference>
<keyword evidence="2" id="KW-1185">Reference proteome</keyword>
<reference evidence="1 2" key="1">
    <citation type="journal article" date="2014" name="Int. J. Syst. Evol. Microbiol.">
        <title>Complete genome sequence of Corynebacterium casei LMG S-19264T (=DSM 44701T), isolated from a smear-ripened cheese.</title>
        <authorList>
            <consortium name="US DOE Joint Genome Institute (JGI-PGF)"/>
            <person name="Walter F."/>
            <person name="Albersmeier A."/>
            <person name="Kalinowski J."/>
            <person name="Ruckert C."/>
        </authorList>
    </citation>
    <scope>NUCLEOTIDE SEQUENCE [LARGE SCALE GENOMIC DNA]</scope>
    <source>
        <strain evidence="1 2">KCTC 23968</strain>
    </source>
</reference>
<dbReference type="AlphaFoldDB" id="A0A918KMV5"/>
<protein>
    <recommendedName>
        <fullName evidence="3">DUF465 domain-containing protein</fullName>
    </recommendedName>
</protein>
<dbReference type="RefSeq" id="WP_233349967.1">
    <property type="nucleotide sequence ID" value="NZ_BMYV01000002.1"/>
</dbReference>
<comment type="caution">
    <text evidence="1">The sequence shown here is derived from an EMBL/GenBank/DDBJ whole genome shotgun (WGS) entry which is preliminary data.</text>
</comment>
<dbReference type="Gene3D" id="6.10.280.50">
    <property type="match status" value="1"/>
</dbReference>
<name>A0A918KMV5_9PROT</name>
<dbReference type="Proteomes" id="UP000600865">
    <property type="component" value="Unassembled WGS sequence"/>
</dbReference>
<sequence length="81" mass="9313">MDDFTPDMPDETTPEGLSDDELLILLKRLRTEHRAVDSEIKALAETGVMDMLKIRRMKKIKLAMKDRIAFIENQITPDIIA</sequence>
<evidence type="ECO:0000313" key="1">
    <source>
        <dbReference type="EMBL" id="GGX69163.1"/>
    </source>
</evidence>
<organism evidence="1 2">
    <name type="scientific">Litorimonas cladophorae</name>
    <dbReference type="NCBI Taxonomy" id="1220491"/>
    <lineage>
        <taxon>Bacteria</taxon>
        <taxon>Pseudomonadati</taxon>
        <taxon>Pseudomonadota</taxon>
        <taxon>Alphaproteobacteria</taxon>
        <taxon>Maricaulales</taxon>
        <taxon>Robiginitomaculaceae</taxon>
    </lineage>
</organism>
<dbReference type="InterPro" id="IPR038444">
    <property type="entry name" value="DUF465_sf"/>
</dbReference>